<dbReference type="EMBL" id="DTBE01000101">
    <property type="protein sequence ID" value="HGQ59810.1"/>
    <property type="molecule type" value="Genomic_DNA"/>
</dbReference>
<reference evidence="1" key="1">
    <citation type="journal article" date="2020" name="mSystems">
        <title>Genome- and Community-Level Interaction Insights into Carbon Utilization and Element Cycling Functions of Hydrothermarchaeota in Hydrothermal Sediment.</title>
        <authorList>
            <person name="Zhou Z."/>
            <person name="Liu Y."/>
            <person name="Xu W."/>
            <person name="Pan J."/>
            <person name="Luo Z.H."/>
            <person name="Li M."/>
        </authorList>
    </citation>
    <scope>NUCLEOTIDE SEQUENCE [LARGE SCALE GENOMIC DNA]</scope>
    <source>
        <strain evidence="1">SpSt-638</strain>
    </source>
</reference>
<evidence type="ECO:0000313" key="1">
    <source>
        <dbReference type="EMBL" id="HGQ59810.1"/>
    </source>
</evidence>
<comment type="caution">
    <text evidence="1">The sequence shown here is derived from an EMBL/GenBank/DDBJ whole genome shotgun (WGS) entry which is preliminary data.</text>
</comment>
<sequence>MSIKLKPKESKEKEILEKMIKKEEKEEQIPPLEIKAAEEAVKELLESPAKPEAKVIEKKEATITPTGQQVTEETRVIAHETAEGKIITKAESTAVVNPPETKPAIEGIVPIELPKPALEEAKVLELPKEKVGKG</sequence>
<protein>
    <submittedName>
        <fullName evidence="1">Uncharacterized protein</fullName>
    </submittedName>
</protein>
<proteinExistence type="predicted"/>
<dbReference type="AlphaFoldDB" id="A0A7J3KG13"/>
<organism evidence="1">
    <name type="scientific">Staphylothermus marinus</name>
    <dbReference type="NCBI Taxonomy" id="2280"/>
    <lineage>
        <taxon>Archaea</taxon>
        <taxon>Thermoproteota</taxon>
        <taxon>Thermoprotei</taxon>
        <taxon>Desulfurococcales</taxon>
        <taxon>Desulfurococcaceae</taxon>
        <taxon>Staphylothermus</taxon>
    </lineage>
</organism>
<accession>A0A7J3KG13</accession>
<name>A0A7J3KG13_STAMA</name>
<gene>
    <name evidence="1" type="ORF">ENU09_03760</name>
</gene>